<comment type="caution">
    <text evidence="2">The sequence shown here is derived from an EMBL/GenBank/DDBJ whole genome shotgun (WGS) entry which is preliminary data.</text>
</comment>
<evidence type="ECO:0000256" key="1">
    <source>
        <dbReference type="SAM" id="Phobius"/>
    </source>
</evidence>
<keyword evidence="1" id="KW-1133">Transmembrane helix</keyword>
<feature type="non-terminal residue" evidence="2">
    <location>
        <position position="1"/>
    </location>
</feature>
<organism evidence="2">
    <name type="scientific">marine sediment metagenome</name>
    <dbReference type="NCBI Taxonomy" id="412755"/>
    <lineage>
        <taxon>unclassified sequences</taxon>
        <taxon>metagenomes</taxon>
        <taxon>ecological metagenomes</taxon>
    </lineage>
</organism>
<reference evidence="2" key="1">
    <citation type="journal article" date="2014" name="Front. Microbiol.">
        <title>High frequency of phylogenetically diverse reductive dehalogenase-homologous genes in deep subseafloor sedimentary metagenomes.</title>
        <authorList>
            <person name="Kawai M."/>
            <person name="Futagami T."/>
            <person name="Toyoda A."/>
            <person name="Takaki Y."/>
            <person name="Nishi S."/>
            <person name="Hori S."/>
            <person name="Arai W."/>
            <person name="Tsubouchi T."/>
            <person name="Morono Y."/>
            <person name="Uchiyama I."/>
            <person name="Ito T."/>
            <person name="Fujiyama A."/>
            <person name="Inagaki F."/>
            <person name="Takami H."/>
        </authorList>
    </citation>
    <scope>NUCLEOTIDE SEQUENCE</scope>
    <source>
        <strain evidence="2">Expedition CK06-06</strain>
    </source>
</reference>
<keyword evidence="1" id="KW-0812">Transmembrane</keyword>
<gene>
    <name evidence="2" type="ORF">S01H4_61493</name>
</gene>
<keyword evidence="1" id="KW-0472">Membrane</keyword>
<evidence type="ECO:0000313" key="2">
    <source>
        <dbReference type="EMBL" id="GAH11323.1"/>
    </source>
</evidence>
<name>X1ERP6_9ZZZZ</name>
<sequence>IDEVMGVDYIFAHYYNPHYINQILLYYLYCNVCYLLRVTYFNYYIPCIK</sequence>
<accession>X1ERP6</accession>
<protein>
    <submittedName>
        <fullName evidence="2">Uncharacterized protein</fullName>
    </submittedName>
</protein>
<dbReference type="AlphaFoldDB" id="X1ERP6"/>
<proteinExistence type="predicted"/>
<dbReference type="EMBL" id="BART01036475">
    <property type="protein sequence ID" value="GAH11323.1"/>
    <property type="molecule type" value="Genomic_DNA"/>
</dbReference>
<feature type="transmembrane region" description="Helical" evidence="1">
    <location>
        <begin position="24"/>
        <end position="45"/>
    </location>
</feature>